<evidence type="ECO:0000313" key="3">
    <source>
        <dbReference type="Proteomes" id="UP000199245"/>
    </source>
</evidence>
<organism evidence="2 3">
    <name type="scientific">Bradyrhizobium brasilense</name>
    <dbReference type="NCBI Taxonomy" id="1419277"/>
    <lineage>
        <taxon>Bacteria</taxon>
        <taxon>Pseudomonadati</taxon>
        <taxon>Pseudomonadota</taxon>
        <taxon>Alphaproteobacteria</taxon>
        <taxon>Hyphomicrobiales</taxon>
        <taxon>Nitrobacteraceae</taxon>
        <taxon>Bradyrhizobium</taxon>
    </lineage>
</organism>
<feature type="chain" id="PRO_5011511765" evidence="1">
    <location>
        <begin position="27"/>
        <end position="209"/>
    </location>
</feature>
<gene>
    <name evidence="2" type="ORF">SAMN05216337_1003147</name>
</gene>
<accession>A0A1G6M707</accession>
<protein>
    <submittedName>
        <fullName evidence="2">Predicted transglutaminase-like cysteine proteinase</fullName>
    </submittedName>
</protein>
<sequence>MYNVKRVMALVLAVLALGTSAQNTQAGTVGFPLPLRGVIEKIRFSEPTLAPMAYTMFCMRYADECKQKARARMVFRGGATRLTKQRIADLIEVNASVNRSIVPQRNERGLAGEQWLINPARGDCNDYAVSKRHELLARGWPMRDLLLSEVVTSSGEHHLVLVVRAKGGDIVLDNLNAQIRSWSQARYRWVRMQTPANPDHWAAVAQAGA</sequence>
<dbReference type="EMBL" id="FMZW01000003">
    <property type="protein sequence ID" value="SDC50756.1"/>
    <property type="molecule type" value="Genomic_DNA"/>
</dbReference>
<dbReference type="Gene3D" id="3.10.620.30">
    <property type="match status" value="1"/>
</dbReference>
<dbReference type="AlphaFoldDB" id="A0A1G6M707"/>
<dbReference type="RefSeq" id="WP_092079648.1">
    <property type="nucleotide sequence ID" value="NZ_FMZW01000003.1"/>
</dbReference>
<feature type="signal peptide" evidence="1">
    <location>
        <begin position="1"/>
        <end position="26"/>
    </location>
</feature>
<name>A0A1G6M707_9BRAD</name>
<dbReference type="Pfam" id="PF06035">
    <property type="entry name" value="Peptidase_C93"/>
    <property type="match status" value="1"/>
</dbReference>
<evidence type="ECO:0000256" key="1">
    <source>
        <dbReference type="SAM" id="SignalP"/>
    </source>
</evidence>
<proteinExistence type="predicted"/>
<evidence type="ECO:0000313" key="2">
    <source>
        <dbReference type="EMBL" id="SDC50756.1"/>
    </source>
</evidence>
<dbReference type="PANTHER" id="PTHR39327:SF1">
    <property type="entry name" value="BLR5470 PROTEIN"/>
    <property type="match status" value="1"/>
</dbReference>
<keyword evidence="1" id="KW-0732">Signal</keyword>
<reference evidence="2 3" key="1">
    <citation type="submission" date="2016-10" db="EMBL/GenBank/DDBJ databases">
        <authorList>
            <person name="de Groot N.N."/>
        </authorList>
    </citation>
    <scope>NUCLEOTIDE SEQUENCE [LARGE SCALE GENOMIC DNA]</scope>
    <source>
        <strain evidence="2 3">R5</strain>
    </source>
</reference>
<dbReference type="InterPro" id="IPR010319">
    <property type="entry name" value="Transglutaminase-like_Cys_pept"/>
</dbReference>
<dbReference type="Proteomes" id="UP000199245">
    <property type="component" value="Unassembled WGS sequence"/>
</dbReference>
<dbReference type="PANTHER" id="PTHR39327">
    <property type="match status" value="1"/>
</dbReference>